<feature type="compositionally biased region" description="Low complexity" evidence="10">
    <location>
        <begin position="545"/>
        <end position="559"/>
    </location>
</feature>
<dbReference type="InterPro" id="IPR023612">
    <property type="entry name" value="Peptidase_M4"/>
</dbReference>
<dbReference type="EMBL" id="BONY01000043">
    <property type="protein sequence ID" value="GIH08029.1"/>
    <property type="molecule type" value="Genomic_DNA"/>
</dbReference>
<dbReference type="GO" id="GO:0004252">
    <property type="term" value="F:serine-type endopeptidase activity"/>
    <property type="evidence" value="ECO:0007669"/>
    <property type="project" value="InterPro"/>
</dbReference>
<feature type="chain" id="PRO_5035217477" evidence="11">
    <location>
        <begin position="29"/>
        <end position="1135"/>
    </location>
</feature>
<dbReference type="AlphaFoldDB" id="A0A8J3QE21"/>
<dbReference type="InterPro" id="IPR050728">
    <property type="entry name" value="Zinc_Metalloprotease_M4"/>
</dbReference>
<dbReference type="InterPro" id="IPR007484">
    <property type="entry name" value="Peptidase_M28"/>
</dbReference>
<dbReference type="GO" id="GO:0004222">
    <property type="term" value="F:metalloendopeptidase activity"/>
    <property type="evidence" value="ECO:0007669"/>
    <property type="project" value="InterPro"/>
</dbReference>
<feature type="signal peptide" evidence="11">
    <location>
        <begin position="1"/>
        <end position="28"/>
    </location>
</feature>
<keyword evidence="4" id="KW-0479">Metal-binding</keyword>
<dbReference type="InterPro" id="IPR001570">
    <property type="entry name" value="Peptidase_M4_C_domain"/>
</dbReference>
<evidence type="ECO:0000313" key="13">
    <source>
        <dbReference type="EMBL" id="GIH08029.1"/>
    </source>
</evidence>
<evidence type="ECO:0000256" key="4">
    <source>
        <dbReference type="ARBA" id="ARBA00022723"/>
    </source>
</evidence>
<feature type="active site" description="Proton donor" evidence="9">
    <location>
        <position position="420"/>
    </location>
</feature>
<evidence type="ECO:0000259" key="12">
    <source>
        <dbReference type="PROSITE" id="PS51829"/>
    </source>
</evidence>
<evidence type="ECO:0000256" key="1">
    <source>
        <dbReference type="ARBA" id="ARBA00005957"/>
    </source>
</evidence>
<dbReference type="GO" id="GO:0006508">
    <property type="term" value="P:proteolysis"/>
    <property type="evidence" value="ECO:0007669"/>
    <property type="project" value="UniProtKB-KW"/>
</dbReference>
<keyword evidence="14" id="KW-1185">Reference proteome</keyword>
<comment type="similarity">
    <text evidence="1">Belongs to the peptidase M28 family. M28A subfamily.</text>
</comment>
<gene>
    <name evidence="13" type="ORF">Rhe02_60960</name>
</gene>
<dbReference type="Pfam" id="PF04389">
    <property type="entry name" value="Peptidase_M28"/>
    <property type="match status" value="1"/>
</dbReference>
<protein>
    <submittedName>
        <fullName evidence="13">Peptidase M28</fullName>
    </submittedName>
</protein>
<keyword evidence="7" id="KW-0862">Zinc</keyword>
<evidence type="ECO:0000256" key="9">
    <source>
        <dbReference type="PIRSR" id="PIRSR623612-1"/>
    </source>
</evidence>
<dbReference type="Pfam" id="PF01447">
    <property type="entry name" value="Peptidase_M4"/>
    <property type="match status" value="1"/>
</dbReference>
<dbReference type="CDD" id="cd09597">
    <property type="entry name" value="M4_TLP"/>
    <property type="match status" value="1"/>
</dbReference>
<dbReference type="InterPro" id="IPR011096">
    <property type="entry name" value="FTP_domain"/>
</dbReference>
<evidence type="ECO:0000256" key="5">
    <source>
        <dbReference type="ARBA" id="ARBA00022729"/>
    </source>
</evidence>
<dbReference type="Gene3D" id="3.10.170.10">
    <property type="match status" value="1"/>
</dbReference>
<accession>A0A8J3QE21</accession>
<dbReference type="InterPro" id="IPR002884">
    <property type="entry name" value="P_dom"/>
</dbReference>
<dbReference type="Gene3D" id="1.10.390.10">
    <property type="entry name" value="Neutral Protease Domain 2"/>
    <property type="match status" value="1"/>
</dbReference>
<dbReference type="SUPFAM" id="SSF53187">
    <property type="entry name" value="Zn-dependent exopeptidases"/>
    <property type="match status" value="1"/>
</dbReference>
<keyword evidence="5 11" id="KW-0732">Signal</keyword>
<evidence type="ECO:0000256" key="10">
    <source>
        <dbReference type="SAM" id="MobiDB-lite"/>
    </source>
</evidence>
<dbReference type="Pfam" id="PF07504">
    <property type="entry name" value="FTP"/>
    <property type="match status" value="1"/>
</dbReference>
<evidence type="ECO:0000313" key="14">
    <source>
        <dbReference type="Proteomes" id="UP000612899"/>
    </source>
</evidence>
<dbReference type="Gene3D" id="2.60.120.260">
    <property type="entry name" value="Galactose-binding domain-like"/>
    <property type="match status" value="1"/>
</dbReference>
<organism evidence="13 14">
    <name type="scientific">Rhizocola hellebori</name>
    <dbReference type="NCBI Taxonomy" id="1392758"/>
    <lineage>
        <taxon>Bacteria</taxon>
        <taxon>Bacillati</taxon>
        <taxon>Actinomycetota</taxon>
        <taxon>Actinomycetes</taxon>
        <taxon>Micromonosporales</taxon>
        <taxon>Micromonosporaceae</taxon>
        <taxon>Rhizocola</taxon>
    </lineage>
</organism>
<dbReference type="InterPro" id="IPR008979">
    <property type="entry name" value="Galactose-bd-like_sf"/>
</dbReference>
<evidence type="ECO:0000256" key="11">
    <source>
        <dbReference type="SAM" id="SignalP"/>
    </source>
</evidence>
<keyword evidence="8" id="KW-0482">Metalloprotease</keyword>
<name>A0A8J3QE21_9ACTN</name>
<dbReference type="InterPro" id="IPR027268">
    <property type="entry name" value="Peptidase_M4/M1_CTD_sf"/>
</dbReference>
<dbReference type="Gene3D" id="3.40.630.10">
    <property type="entry name" value="Zn peptidases"/>
    <property type="match status" value="1"/>
</dbReference>
<dbReference type="SUPFAM" id="SSF55486">
    <property type="entry name" value="Metalloproteases ('zincins'), catalytic domain"/>
    <property type="match status" value="1"/>
</dbReference>
<dbReference type="GO" id="GO:0046872">
    <property type="term" value="F:metal ion binding"/>
    <property type="evidence" value="ECO:0007669"/>
    <property type="project" value="UniProtKB-KW"/>
</dbReference>
<keyword evidence="3" id="KW-0645">Protease</keyword>
<dbReference type="Pfam" id="PF01483">
    <property type="entry name" value="P_proprotein"/>
    <property type="match status" value="1"/>
</dbReference>
<evidence type="ECO:0000256" key="6">
    <source>
        <dbReference type="ARBA" id="ARBA00022801"/>
    </source>
</evidence>
<dbReference type="PANTHER" id="PTHR33794:SF1">
    <property type="entry name" value="BACILLOLYSIN"/>
    <property type="match status" value="1"/>
</dbReference>
<feature type="region of interest" description="Disordered" evidence="10">
    <location>
        <begin position="520"/>
        <end position="559"/>
    </location>
</feature>
<dbReference type="InterPro" id="IPR013856">
    <property type="entry name" value="Peptidase_M4_domain"/>
</dbReference>
<proteinExistence type="inferred from homology"/>
<feature type="compositionally biased region" description="Polar residues" evidence="10">
    <location>
        <begin position="520"/>
        <end position="544"/>
    </location>
</feature>
<dbReference type="FunFam" id="3.40.630.10:FF:000066">
    <property type="entry name" value="M28 family peptidase"/>
    <property type="match status" value="1"/>
</dbReference>
<evidence type="ECO:0000256" key="2">
    <source>
        <dbReference type="ARBA" id="ARBA00009388"/>
    </source>
</evidence>
<keyword evidence="6" id="KW-0378">Hydrolase</keyword>
<evidence type="ECO:0000256" key="7">
    <source>
        <dbReference type="ARBA" id="ARBA00022833"/>
    </source>
</evidence>
<evidence type="ECO:0000256" key="3">
    <source>
        <dbReference type="ARBA" id="ARBA00022670"/>
    </source>
</evidence>
<comment type="caution">
    <text evidence="13">The sequence shown here is derived from an EMBL/GenBank/DDBJ whole genome shotgun (WGS) entry which is preliminary data.</text>
</comment>
<sequence>MRPRARLATTVGIATIVAMALFTPTAAAAPTPEGPTTTTASQDPAALAIAVADRAAASGLDALRKGLDESFQRRTVVPAAGGIYYISYERTYRGLPVIGGDAVVVTDSAGRVKHTTSAASQPLRAISTRARVSADTALATAKNQLSRVDDSAAPRLVVLAWGQAPVLAWEAVVSGIADGKPAILHVFVNAQTGAISDYYNDVHAGTGNSYYNGTVTINTSGSGTSWSMADSTRSGIRCGGQTGTTFTGTDDTWGNSSGTNLETACVDALYAVQREWDMLSSWLGRNGINGSGAGFPARVGLNEANAFWNGSYTNFGRNSASTQQATAIDVVAHEFGHAIFQTTPGGAGSGNENGGLNESTGDIFGALTEHFANNANDPPDYLVGEEINLSGSGEIRNMYNPSAEGDPNCWSTSIPNTEVHSAAGPLNHWFYLVAEGSSPGGGKPSSPICSGGPASVTGIGIQKAGKIFMGALNRKTSTWRYANVRSASLAAVVELYGAASTECATTKAAWNAVSVPVQSGEPTCSTPGNDFSMSLNPTSGSVQPGQSATSTVGTQTTSGSAQTVNLSATGLPSGATASFSPSSVTSGNSSTLTVATSASTPNGSYQITVTGAGSTSHSVTFTLTVGGGGPGPGTPPNVNVDNVRAHLQQLQTIASNNGGNRRSTGAGYTGSVSYVEQKLVAAGYNVVRQNCASGCTAGAGPNLIADWPGGDANEIYMFGAHLDSVSAGAGINDNGTGSAALLETALVLAEQNPQMTKHVRFGWWTDEEQGLNGSEFYVNNLAATERAKIKGYFNFDMVGSTNAGYFIDAITSTLAGNLKGYFDSIGVQTEEMSECCSDDGPFRNAGIAATFLSTGASAVKSSAQAQKWGGTAGQAFDSCYHSSCDTYPSNVSTTALDRSSDAVAWALWKVAVGTITPPTRDFSLALSPTAGTVQPGQSATATVNTQTTAGTAQTVNLTAAGLPSGATASFSPATVTSGSSSTMTISTSASTPAGSYSVTVTGAGETATRSATYTLTVQSTGGGRTFTNGTNYNIFDNSFIQSPITSTATGAANSPVTVSLTIVHSCAEDLDIWLRGPNGVWYQLKAETWGTCTPWSGPRSYSVPVSQQAAGTWLLYVGDNFVNDTGYLDTWSITL</sequence>
<dbReference type="PROSITE" id="PS51829">
    <property type="entry name" value="P_HOMO_B"/>
    <property type="match status" value="1"/>
</dbReference>
<dbReference type="SUPFAM" id="SSF49785">
    <property type="entry name" value="Galactose-binding domain-like"/>
    <property type="match status" value="1"/>
</dbReference>
<dbReference type="PRINTS" id="PR00730">
    <property type="entry name" value="THERMOLYSIN"/>
</dbReference>
<evidence type="ECO:0000256" key="8">
    <source>
        <dbReference type="ARBA" id="ARBA00023049"/>
    </source>
</evidence>
<feature type="domain" description="P/Homo B" evidence="12">
    <location>
        <begin position="1014"/>
        <end position="1135"/>
    </location>
</feature>
<dbReference type="Proteomes" id="UP000612899">
    <property type="component" value="Unassembled WGS sequence"/>
</dbReference>
<dbReference type="PANTHER" id="PTHR33794">
    <property type="entry name" value="BACILLOLYSIN"/>
    <property type="match status" value="1"/>
</dbReference>
<dbReference type="Gene3D" id="3.10.450.490">
    <property type="match status" value="1"/>
</dbReference>
<dbReference type="RefSeq" id="WP_373320726.1">
    <property type="nucleotide sequence ID" value="NZ_BONY01000043.1"/>
</dbReference>
<comment type="similarity">
    <text evidence="2">Belongs to the peptidase M4 family.</text>
</comment>
<reference evidence="13" key="1">
    <citation type="submission" date="2021-01" db="EMBL/GenBank/DDBJ databases">
        <title>Whole genome shotgun sequence of Rhizocola hellebori NBRC 109834.</title>
        <authorList>
            <person name="Komaki H."/>
            <person name="Tamura T."/>
        </authorList>
    </citation>
    <scope>NUCLEOTIDE SEQUENCE</scope>
    <source>
        <strain evidence="13">NBRC 109834</strain>
    </source>
</reference>
<feature type="active site" evidence="9">
    <location>
        <position position="334"/>
    </location>
</feature>
<dbReference type="Pfam" id="PF02868">
    <property type="entry name" value="Peptidase_M4_C"/>
    <property type="match status" value="1"/>
</dbReference>